<feature type="region of interest" description="Disordered" evidence="1">
    <location>
        <begin position="1"/>
        <end position="130"/>
    </location>
</feature>
<protein>
    <recommendedName>
        <fullName evidence="4">HCNGP-like protein</fullName>
    </recommendedName>
</protein>
<feature type="region of interest" description="Disordered" evidence="1">
    <location>
        <begin position="223"/>
        <end position="255"/>
    </location>
</feature>
<comment type="caution">
    <text evidence="2">The sequence shown here is derived from an EMBL/GenBank/DDBJ whole genome shotgun (WGS) entry which is preliminary data.</text>
</comment>
<keyword evidence="3" id="KW-1185">Reference proteome</keyword>
<name>A0AAX6M8F7_9PEZI</name>
<dbReference type="PANTHER" id="PTHR13464:SF0">
    <property type="entry name" value="SAP30-BINDING PROTEIN"/>
    <property type="match status" value="1"/>
</dbReference>
<evidence type="ECO:0000313" key="2">
    <source>
        <dbReference type="EMBL" id="KAK6948481.1"/>
    </source>
</evidence>
<dbReference type="GO" id="GO:0005634">
    <property type="term" value="C:nucleus"/>
    <property type="evidence" value="ECO:0007669"/>
    <property type="project" value="TreeGrafter"/>
</dbReference>
<evidence type="ECO:0008006" key="4">
    <source>
        <dbReference type="Google" id="ProtNLM"/>
    </source>
</evidence>
<dbReference type="PANTHER" id="PTHR13464">
    <property type="entry name" value="TRANSCRIPTIONAL REGULATOR PROTEIN HCNGP"/>
    <property type="match status" value="1"/>
</dbReference>
<feature type="compositionally biased region" description="Basic residues" evidence="1">
    <location>
        <begin position="246"/>
        <end position="255"/>
    </location>
</feature>
<accession>A0AAX6M8F7</accession>
<proteinExistence type="predicted"/>
<evidence type="ECO:0000256" key="1">
    <source>
        <dbReference type="SAM" id="MobiDB-lite"/>
    </source>
</evidence>
<dbReference type="GO" id="GO:0006355">
    <property type="term" value="P:regulation of DNA-templated transcription"/>
    <property type="evidence" value="ECO:0007669"/>
    <property type="project" value="InterPro"/>
</dbReference>
<dbReference type="InterPro" id="IPR012479">
    <property type="entry name" value="SAP30BP"/>
</dbReference>
<dbReference type="EMBL" id="JBANMG010000010">
    <property type="protein sequence ID" value="KAK6948481.1"/>
    <property type="molecule type" value="Genomic_DNA"/>
</dbReference>
<evidence type="ECO:0000313" key="3">
    <source>
        <dbReference type="Proteomes" id="UP001369815"/>
    </source>
</evidence>
<feature type="compositionally biased region" description="Low complexity" evidence="1">
    <location>
        <begin position="26"/>
        <end position="38"/>
    </location>
</feature>
<organism evidence="2 3">
    <name type="scientific">Daldinia eschscholtzii</name>
    <dbReference type="NCBI Taxonomy" id="292717"/>
    <lineage>
        <taxon>Eukaryota</taxon>
        <taxon>Fungi</taxon>
        <taxon>Dikarya</taxon>
        <taxon>Ascomycota</taxon>
        <taxon>Pezizomycotina</taxon>
        <taxon>Sordariomycetes</taxon>
        <taxon>Xylariomycetidae</taxon>
        <taxon>Xylariales</taxon>
        <taxon>Hypoxylaceae</taxon>
        <taxon>Daldinia</taxon>
    </lineage>
</organism>
<dbReference type="Proteomes" id="UP001369815">
    <property type="component" value="Unassembled WGS sequence"/>
</dbReference>
<dbReference type="AlphaFoldDB" id="A0AAX6M8F7"/>
<sequence length="255" mass="26999">MALVGYESSDEEEEVAQQPDSKPLKQTQDTTISSDTTDVPAEPSVASQKQDEQPAAIIGPQIGPAAAAGPSFPPLEEAPLEDDEDSGPGLPPGSPYTATRALMRDLTLPPVPNTDIPPSPPGSPPPGTSAKFERFLELKRQGVHFNSRVAQNPSLRNPALTDKLLSFVDLGAPADQYRTTLPADLWDPAAFPRWAYREQLKQSQAEVEKARARTKGAPVDFVAAGETTGAAQQSGSQGGSASKASTGKRKTRFDA</sequence>
<feature type="compositionally biased region" description="Low complexity" evidence="1">
    <location>
        <begin position="53"/>
        <end position="77"/>
    </location>
</feature>
<feature type="compositionally biased region" description="Low complexity" evidence="1">
    <location>
        <begin position="227"/>
        <end position="245"/>
    </location>
</feature>
<feature type="compositionally biased region" description="Pro residues" evidence="1">
    <location>
        <begin position="109"/>
        <end position="127"/>
    </location>
</feature>
<gene>
    <name evidence="2" type="ORF">Daesc_010248</name>
</gene>
<dbReference type="Pfam" id="PF07818">
    <property type="entry name" value="HCNGP"/>
    <property type="match status" value="1"/>
</dbReference>
<reference evidence="2 3" key="1">
    <citation type="journal article" date="2024" name="Front Chem Biol">
        <title>Unveiling the potential of Daldinia eschscholtzii MFLUCC 19-0629 through bioactivity and bioinformatics studies for enhanced sustainable agriculture production.</title>
        <authorList>
            <person name="Brooks S."/>
            <person name="Weaver J.A."/>
            <person name="Klomchit A."/>
            <person name="Alharthi S.A."/>
            <person name="Onlamun T."/>
            <person name="Nurani R."/>
            <person name="Vong T.K."/>
            <person name="Alberti F."/>
            <person name="Greco C."/>
        </authorList>
    </citation>
    <scope>NUCLEOTIDE SEQUENCE [LARGE SCALE GENOMIC DNA]</scope>
    <source>
        <strain evidence="2">MFLUCC 19-0629</strain>
    </source>
</reference>